<dbReference type="GO" id="GO:0004523">
    <property type="term" value="F:RNA-DNA hybrid ribonuclease activity"/>
    <property type="evidence" value="ECO:0007669"/>
    <property type="project" value="InterPro"/>
</dbReference>
<dbReference type="EMBL" id="JAVXUO010000997">
    <property type="protein sequence ID" value="KAK2987286.1"/>
    <property type="molecule type" value="Genomic_DNA"/>
</dbReference>
<accession>A0AA88UM82</accession>
<dbReference type="GO" id="GO:0003676">
    <property type="term" value="F:nucleic acid binding"/>
    <property type="evidence" value="ECO:0007669"/>
    <property type="project" value="InterPro"/>
</dbReference>
<dbReference type="AlphaFoldDB" id="A0AA88UM82"/>
<dbReference type="Proteomes" id="UP001187471">
    <property type="component" value="Unassembled WGS sequence"/>
</dbReference>
<proteinExistence type="predicted"/>
<dbReference type="Gene3D" id="3.30.420.10">
    <property type="entry name" value="Ribonuclease H-like superfamily/Ribonuclease H"/>
    <property type="match status" value="1"/>
</dbReference>
<dbReference type="InterPro" id="IPR044730">
    <property type="entry name" value="RNase_H-like_dom_plant"/>
</dbReference>
<dbReference type="InterPro" id="IPR053151">
    <property type="entry name" value="RNase_H-like"/>
</dbReference>
<evidence type="ECO:0000313" key="3">
    <source>
        <dbReference type="Proteomes" id="UP001187471"/>
    </source>
</evidence>
<name>A0AA88UM82_9ASTE</name>
<dbReference type="InterPro" id="IPR012337">
    <property type="entry name" value="RNaseH-like_sf"/>
</dbReference>
<sequence length="187" mass="21205">MALAQEYLFFINRIHNTPPYSSIRHVKWSPPLECWVKINTDGSVNKHEGQAGATVIIRDSSSQWIIGCSKRLHIQNSHNAGWWAIRDGLCLAWQNNHRKIILEVDDISVVHYRGGSGRNSRLATVDAIASAWSPRAVAVRRAPSGFYIFAINQRKVVATYGSESSKKSAEHWGMVKLFHQYEDIKHI</sequence>
<dbReference type="PANTHER" id="PTHR47723">
    <property type="entry name" value="OS05G0353850 PROTEIN"/>
    <property type="match status" value="1"/>
</dbReference>
<reference evidence="2" key="1">
    <citation type="submission" date="2022-12" db="EMBL/GenBank/DDBJ databases">
        <title>Draft genome assemblies for two species of Escallonia (Escalloniales).</title>
        <authorList>
            <person name="Chanderbali A."/>
            <person name="Dervinis C."/>
            <person name="Anghel I."/>
            <person name="Soltis D."/>
            <person name="Soltis P."/>
            <person name="Zapata F."/>
        </authorList>
    </citation>
    <scope>NUCLEOTIDE SEQUENCE</scope>
    <source>
        <strain evidence="2">UCBG92.1500</strain>
        <tissue evidence="2">Leaf</tissue>
    </source>
</reference>
<dbReference type="InterPro" id="IPR002156">
    <property type="entry name" value="RNaseH_domain"/>
</dbReference>
<dbReference type="SUPFAM" id="SSF53098">
    <property type="entry name" value="Ribonuclease H-like"/>
    <property type="match status" value="1"/>
</dbReference>
<protein>
    <recommendedName>
        <fullName evidence="1">RNase H type-1 domain-containing protein</fullName>
    </recommendedName>
</protein>
<organism evidence="2 3">
    <name type="scientific">Escallonia rubra</name>
    <dbReference type="NCBI Taxonomy" id="112253"/>
    <lineage>
        <taxon>Eukaryota</taxon>
        <taxon>Viridiplantae</taxon>
        <taxon>Streptophyta</taxon>
        <taxon>Embryophyta</taxon>
        <taxon>Tracheophyta</taxon>
        <taxon>Spermatophyta</taxon>
        <taxon>Magnoliopsida</taxon>
        <taxon>eudicotyledons</taxon>
        <taxon>Gunneridae</taxon>
        <taxon>Pentapetalae</taxon>
        <taxon>asterids</taxon>
        <taxon>campanulids</taxon>
        <taxon>Escalloniales</taxon>
        <taxon>Escalloniaceae</taxon>
        <taxon>Escallonia</taxon>
    </lineage>
</organism>
<keyword evidence="3" id="KW-1185">Reference proteome</keyword>
<dbReference type="CDD" id="cd06222">
    <property type="entry name" value="RNase_H_like"/>
    <property type="match status" value="1"/>
</dbReference>
<gene>
    <name evidence="2" type="ORF">RJ640_024649</name>
</gene>
<dbReference type="Pfam" id="PF13456">
    <property type="entry name" value="RVT_3"/>
    <property type="match status" value="1"/>
</dbReference>
<dbReference type="PANTHER" id="PTHR47723:SF19">
    <property type="entry name" value="POLYNUCLEOTIDYL TRANSFERASE, RIBONUCLEASE H-LIKE SUPERFAMILY PROTEIN"/>
    <property type="match status" value="1"/>
</dbReference>
<feature type="domain" description="RNase H type-1" evidence="1">
    <location>
        <begin position="39"/>
        <end position="123"/>
    </location>
</feature>
<evidence type="ECO:0000313" key="2">
    <source>
        <dbReference type="EMBL" id="KAK2987286.1"/>
    </source>
</evidence>
<dbReference type="InterPro" id="IPR036397">
    <property type="entry name" value="RNaseH_sf"/>
</dbReference>
<evidence type="ECO:0000259" key="1">
    <source>
        <dbReference type="Pfam" id="PF13456"/>
    </source>
</evidence>
<comment type="caution">
    <text evidence="2">The sequence shown here is derived from an EMBL/GenBank/DDBJ whole genome shotgun (WGS) entry which is preliminary data.</text>
</comment>